<dbReference type="Proteomes" id="UP001578633">
    <property type="component" value="Chromosome 5"/>
</dbReference>
<organism evidence="2 3">
    <name type="scientific">Alternaria dauci</name>
    <dbReference type="NCBI Taxonomy" id="48095"/>
    <lineage>
        <taxon>Eukaryota</taxon>
        <taxon>Fungi</taxon>
        <taxon>Dikarya</taxon>
        <taxon>Ascomycota</taxon>
        <taxon>Pezizomycotina</taxon>
        <taxon>Dothideomycetes</taxon>
        <taxon>Pleosporomycetidae</taxon>
        <taxon>Pleosporales</taxon>
        <taxon>Pleosporineae</taxon>
        <taxon>Pleosporaceae</taxon>
        <taxon>Alternaria</taxon>
        <taxon>Alternaria sect. Porri</taxon>
    </lineage>
</organism>
<feature type="region of interest" description="Disordered" evidence="1">
    <location>
        <begin position="173"/>
        <end position="220"/>
    </location>
</feature>
<reference evidence="2 3" key="1">
    <citation type="submission" date="2024-09" db="EMBL/GenBank/DDBJ databases">
        <title>T2T genomes of carrot and Alternaria dauci and their utility for understanding host-pathogen interaction during carrot leaf blight disease.</title>
        <authorList>
            <person name="Liu W."/>
            <person name="Xu S."/>
            <person name="Ou C."/>
            <person name="Liu X."/>
            <person name="Zhuang F."/>
            <person name="Deng X.W."/>
        </authorList>
    </citation>
    <scope>NUCLEOTIDE SEQUENCE [LARGE SCALE GENOMIC DNA]</scope>
    <source>
        <strain evidence="2 3">A2016</strain>
    </source>
</reference>
<dbReference type="RefSeq" id="XP_069306544.1">
    <property type="nucleotide sequence ID" value="XM_069452367.1"/>
</dbReference>
<dbReference type="EMBL" id="JBHGVX010000005">
    <property type="protein sequence ID" value="KAL1795960.1"/>
    <property type="molecule type" value="Genomic_DNA"/>
</dbReference>
<sequence>MTMDRSHLTDDTQEPVMQETEKAAMLHLWQTMGYGGTPGLPNYESRPVYPAAMHTEPINRAITLTQPTPLSLQEALATSQETVSRAMVNAASGEDARPPAPLDRHLQDMYQSFPLTPTSPHQHSGLSPAQPSDPPFYFVSRPDQDYEAILQAMATGNFDIPIFGAAGTAFMNRPLPGTPMPQNKKRKCAETPHDTESHEFERETKKPARREKADKLQSFT</sequence>
<keyword evidence="3" id="KW-1185">Reference proteome</keyword>
<gene>
    <name evidence="2" type="ORF">ACET3X_006184</name>
</gene>
<evidence type="ECO:0000313" key="3">
    <source>
        <dbReference type="Proteomes" id="UP001578633"/>
    </source>
</evidence>
<protein>
    <submittedName>
        <fullName evidence="2">Uncharacterized protein</fullName>
    </submittedName>
</protein>
<accession>A0ABR3UHJ7</accession>
<feature type="compositionally biased region" description="Polar residues" evidence="1">
    <location>
        <begin position="112"/>
        <end position="130"/>
    </location>
</feature>
<proteinExistence type="predicted"/>
<evidence type="ECO:0000256" key="1">
    <source>
        <dbReference type="SAM" id="MobiDB-lite"/>
    </source>
</evidence>
<comment type="caution">
    <text evidence="2">The sequence shown here is derived from an EMBL/GenBank/DDBJ whole genome shotgun (WGS) entry which is preliminary data.</text>
</comment>
<dbReference type="GeneID" id="96086506"/>
<feature type="region of interest" description="Disordered" evidence="1">
    <location>
        <begin position="112"/>
        <end position="132"/>
    </location>
</feature>
<evidence type="ECO:0000313" key="2">
    <source>
        <dbReference type="EMBL" id="KAL1795960.1"/>
    </source>
</evidence>
<name>A0ABR3UHJ7_9PLEO</name>
<feature type="compositionally biased region" description="Basic and acidic residues" evidence="1">
    <location>
        <begin position="188"/>
        <end position="220"/>
    </location>
</feature>